<proteinExistence type="predicted"/>
<keyword evidence="3" id="KW-1185">Reference proteome</keyword>
<dbReference type="InterPro" id="IPR016040">
    <property type="entry name" value="NAD(P)-bd_dom"/>
</dbReference>
<dbReference type="Proteomes" id="UP000624041">
    <property type="component" value="Unassembled WGS sequence"/>
</dbReference>
<dbReference type="RefSeq" id="WP_188859292.1">
    <property type="nucleotide sequence ID" value="NZ_BMOS01000041.1"/>
</dbReference>
<evidence type="ECO:0000259" key="1">
    <source>
        <dbReference type="Pfam" id="PF13460"/>
    </source>
</evidence>
<dbReference type="InterPro" id="IPR036291">
    <property type="entry name" value="NAD(P)-bd_dom_sf"/>
</dbReference>
<evidence type="ECO:0000313" key="3">
    <source>
        <dbReference type="Proteomes" id="UP000624041"/>
    </source>
</evidence>
<accession>A0A918D4Y6</accession>
<dbReference type="PANTHER" id="PTHR48079">
    <property type="entry name" value="PROTEIN YEEZ"/>
    <property type="match status" value="1"/>
</dbReference>
<dbReference type="GO" id="GO:0004029">
    <property type="term" value="F:aldehyde dehydrogenase (NAD+) activity"/>
    <property type="evidence" value="ECO:0007669"/>
    <property type="project" value="TreeGrafter"/>
</dbReference>
<dbReference type="GO" id="GO:0005737">
    <property type="term" value="C:cytoplasm"/>
    <property type="evidence" value="ECO:0007669"/>
    <property type="project" value="TreeGrafter"/>
</dbReference>
<sequence length="309" mass="35051">MKKALVLGATGGMGYSIVKELAQRGVKVVAFARTEEKLKKMFGAEPNVIIQPGDAFQLKQLESAANGIDIIFQAINLPYADWKQNLIPLNEKVIRTARNFSARIAVVDNIYAYGRSNGKKISETTPKSPNTRKGKLRLEMENLYKQSGVPYVIAHFPDFYGPYAENGQLNYLLRDITVNKKARFIGKQGVLREHIYTPDGARAIVELALREEAYGECWNIPAYDVISGEEIIQIAREMTGYKKQVGIVTRNMLRFLGLFDKQMREFAEMQYLAEEPVVLDGRKYEERIGPVPRTAYVEGLRKTIDSYRK</sequence>
<evidence type="ECO:0000313" key="2">
    <source>
        <dbReference type="EMBL" id="GGN65959.1"/>
    </source>
</evidence>
<dbReference type="Pfam" id="PF13460">
    <property type="entry name" value="NAD_binding_10"/>
    <property type="match status" value="1"/>
</dbReference>
<gene>
    <name evidence="2" type="ORF">GCM10007971_35350</name>
</gene>
<dbReference type="AlphaFoldDB" id="A0A918D4Y6"/>
<dbReference type="InterPro" id="IPR051783">
    <property type="entry name" value="NAD(P)-dependent_oxidoreduct"/>
</dbReference>
<reference evidence="2" key="1">
    <citation type="journal article" date="2014" name="Int. J. Syst. Evol. Microbiol.">
        <title>Complete genome sequence of Corynebacterium casei LMG S-19264T (=DSM 44701T), isolated from a smear-ripened cheese.</title>
        <authorList>
            <consortium name="US DOE Joint Genome Institute (JGI-PGF)"/>
            <person name="Walter F."/>
            <person name="Albersmeier A."/>
            <person name="Kalinowski J."/>
            <person name="Ruckert C."/>
        </authorList>
    </citation>
    <scope>NUCLEOTIDE SEQUENCE</scope>
    <source>
        <strain evidence="2">JCM 17251</strain>
    </source>
</reference>
<protein>
    <submittedName>
        <fullName evidence="2">NAD-dependent epimerase</fullName>
    </submittedName>
</protein>
<reference evidence="2" key="2">
    <citation type="submission" date="2020-09" db="EMBL/GenBank/DDBJ databases">
        <authorList>
            <person name="Sun Q."/>
            <person name="Ohkuma M."/>
        </authorList>
    </citation>
    <scope>NUCLEOTIDE SEQUENCE</scope>
    <source>
        <strain evidence="2">JCM 17251</strain>
    </source>
</reference>
<name>A0A918D4Y6_9BACI</name>
<dbReference type="PANTHER" id="PTHR48079:SF6">
    <property type="entry name" value="NAD(P)-BINDING DOMAIN-CONTAINING PROTEIN-RELATED"/>
    <property type="match status" value="1"/>
</dbReference>
<comment type="caution">
    <text evidence="2">The sequence shown here is derived from an EMBL/GenBank/DDBJ whole genome shotgun (WGS) entry which is preliminary data.</text>
</comment>
<dbReference type="EMBL" id="BMOS01000041">
    <property type="protein sequence ID" value="GGN65959.1"/>
    <property type="molecule type" value="Genomic_DNA"/>
</dbReference>
<dbReference type="SUPFAM" id="SSF51735">
    <property type="entry name" value="NAD(P)-binding Rossmann-fold domains"/>
    <property type="match status" value="1"/>
</dbReference>
<feature type="domain" description="NAD(P)-binding" evidence="1">
    <location>
        <begin position="8"/>
        <end position="157"/>
    </location>
</feature>
<dbReference type="Gene3D" id="3.40.50.720">
    <property type="entry name" value="NAD(P)-binding Rossmann-like Domain"/>
    <property type="match status" value="1"/>
</dbReference>
<organism evidence="2 3">
    <name type="scientific">Oceanobacillus indicireducens</name>
    <dbReference type="NCBI Taxonomy" id="1004261"/>
    <lineage>
        <taxon>Bacteria</taxon>
        <taxon>Bacillati</taxon>
        <taxon>Bacillota</taxon>
        <taxon>Bacilli</taxon>
        <taxon>Bacillales</taxon>
        <taxon>Bacillaceae</taxon>
        <taxon>Oceanobacillus</taxon>
    </lineage>
</organism>